<name>A0A9W7KV85_9STRA</name>
<dbReference type="AlphaFoldDB" id="A0A9W7KV85"/>
<accession>A0A9W7KV85</accession>
<dbReference type="EMBL" id="BRXW01000181">
    <property type="protein sequence ID" value="GMI12784.1"/>
    <property type="molecule type" value="Genomic_DNA"/>
</dbReference>
<evidence type="ECO:0000256" key="1">
    <source>
        <dbReference type="SAM" id="MobiDB-lite"/>
    </source>
</evidence>
<evidence type="ECO:0000256" key="2">
    <source>
        <dbReference type="SAM" id="Phobius"/>
    </source>
</evidence>
<dbReference type="OrthoDB" id="10462872at2759"/>
<dbReference type="Proteomes" id="UP001165122">
    <property type="component" value="Unassembled WGS sequence"/>
</dbReference>
<organism evidence="3 4">
    <name type="scientific">Triparma laevis f. longispina</name>
    <dbReference type="NCBI Taxonomy" id="1714387"/>
    <lineage>
        <taxon>Eukaryota</taxon>
        <taxon>Sar</taxon>
        <taxon>Stramenopiles</taxon>
        <taxon>Ochrophyta</taxon>
        <taxon>Bolidophyceae</taxon>
        <taxon>Parmales</taxon>
        <taxon>Triparmaceae</taxon>
        <taxon>Triparma</taxon>
    </lineage>
</organism>
<proteinExistence type="predicted"/>
<comment type="caution">
    <text evidence="3">The sequence shown here is derived from an EMBL/GenBank/DDBJ whole genome shotgun (WGS) entry which is preliminary data.</text>
</comment>
<keyword evidence="2" id="KW-0472">Membrane</keyword>
<sequence length="396" mass="43694">MSKQDPTADLASAPPVYGTPPVVVTAQAVTMSQPTPQMPAPPQYVQPMSNMAQPQYVQPQFSQQPNFAQQHGQQFQPQYAQQSQFAQHPQYPGQQQQMMMQQQQVLIQYANNQAGYPQSQYTNNLPQPPQQVGGTFGMQPVQLQGPSRNQMRGGGTYRGEGFASNSMRNLQAQRKKPCFIPACAMCCAGFICLLGLLLYSTGQTHLEEALALSPEEECRINANLNSYTKQTCVEEHCGSQGESCACQRYESRCLDIYRVFFTWIETDGRDSGHKYYSGDWHDESRYRYDDTDATCEQIKDAESSRAAAPMINWNNDTLVDCWKPTVDPEDVPWMYRCGNDECMKIGDPANDANGAESLARGLILAGTIVAFIGVVGCAFGAVIAGSSRAGGGFNFT</sequence>
<feature type="region of interest" description="Disordered" evidence="1">
    <location>
        <begin position="66"/>
        <end position="97"/>
    </location>
</feature>
<protein>
    <submittedName>
        <fullName evidence="3">Uncharacterized protein</fullName>
    </submittedName>
</protein>
<keyword evidence="2" id="KW-1133">Transmembrane helix</keyword>
<feature type="transmembrane region" description="Helical" evidence="2">
    <location>
        <begin position="362"/>
        <end position="384"/>
    </location>
</feature>
<keyword evidence="2" id="KW-0812">Transmembrane</keyword>
<evidence type="ECO:0000313" key="4">
    <source>
        <dbReference type="Proteomes" id="UP001165122"/>
    </source>
</evidence>
<gene>
    <name evidence="3" type="ORF">TrLO_g514</name>
</gene>
<evidence type="ECO:0000313" key="3">
    <source>
        <dbReference type="EMBL" id="GMI12784.1"/>
    </source>
</evidence>
<keyword evidence="4" id="KW-1185">Reference proteome</keyword>
<reference evidence="4" key="1">
    <citation type="journal article" date="2023" name="Commun. Biol.">
        <title>Genome analysis of Parmales, the sister group of diatoms, reveals the evolutionary specialization of diatoms from phago-mixotrophs to photoautotrophs.</title>
        <authorList>
            <person name="Ban H."/>
            <person name="Sato S."/>
            <person name="Yoshikawa S."/>
            <person name="Yamada K."/>
            <person name="Nakamura Y."/>
            <person name="Ichinomiya M."/>
            <person name="Sato N."/>
            <person name="Blanc-Mathieu R."/>
            <person name="Endo H."/>
            <person name="Kuwata A."/>
            <person name="Ogata H."/>
        </authorList>
    </citation>
    <scope>NUCLEOTIDE SEQUENCE [LARGE SCALE GENOMIC DNA]</scope>
    <source>
        <strain evidence="4">NIES 3700</strain>
    </source>
</reference>
<feature type="transmembrane region" description="Helical" evidence="2">
    <location>
        <begin position="179"/>
        <end position="199"/>
    </location>
</feature>